<sequence length="127" mass="14213">MISTQLHGPRSAPLLVNNNSSKIKKPRLSGSHSSPVIVHLKSPKIIHVSPQEFMGLVQRLTGNQESTVRQPSHTSSSSGTVMEGENEMIRETCLQEAKRSEMIRTFSMILLEEINKTETYCEDMSFV</sequence>
<gene>
    <name evidence="3" type="ORF">F0562_017340</name>
</gene>
<dbReference type="OrthoDB" id="1518325at2759"/>
<proteinExistence type="predicted"/>
<name>A0A5J4ZGW5_9ASTE</name>
<evidence type="ECO:0000256" key="1">
    <source>
        <dbReference type="SAM" id="MobiDB-lite"/>
    </source>
</evidence>
<evidence type="ECO:0000313" key="3">
    <source>
        <dbReference type="EMBL" id="KAA8516842.1"/>
    </source>
</evidence>
<dbReference type="GO" id="GO:0005634">
    <property type="term" value="C:nucleus"/>
    <property type="evidence" value="ECO:0007669"/>
    <property type="project" value="TreeGrafter"/>
</dbReference>
<feature type="region of interest" description="Disordered" evidence="1">
    <location>
        <begin position="63"/>
        <end position="86"/>
    </location>
</feature>
<dbReference type="AlphaFoldDB" id="A0A5J4ZGW5"/>
<evidence type="ECO:0000259" key="2">
    <source>
        <dbReference type="Pfam" id="PF05678"/>
    </source>
</evidence>
<reference evidence="3 4" key="1">
    <citation type="submission" date="2019-09" db="EMBL/GenBank/DDBJ databases">
        <title>A chromosome-level genome assembly of the Chinese tupelo Nyssa sinensis.</title>
        <authorList>
            <person name="Yang X."/>
            <person name="Kang M."/>
            <person name="Yang Y."/>
            <person name="Xiong H."/>
            <person name="Wang M."/>
            <person name="Zhang Z."/>
            <person name="Wang Z."/>
            <person name="Wu H."/>
            <person name="Ma T."/>
            <person name="Liu J."/>
            <person name="Xi Z."/>
        </authorList>
    </citation>
    <scope>NUCLEOTIDE SEQUENCE [LARGE SCALE GENOMIC DNA]</scope>
    <source>
        <strain evidence="3">J267</strain>
        <tissue evidence="3">Leaf</tissue>
    </source>
</reference>
<keyword evidence="4" id="KW-1185">Reference proteome</keyword>
<feature type="region of interest" description="Disordered" evidence="1">
    <location>
        <begin position="1"/>
        <end position="34"/>
    </location>
</feature>
<dbReference type="PANTHER" id="PTHR33143">
    <property type="entry name" value="F16F4.1 PROTEIN-RELATED"/>
    <property type="match status" value="1"/>
</dbReference>
<feature type="domain" description="VQ" evidence="2">
    <location>
        <begin position="42"/>
        <end position="64"/>
    </location>
</feature>
<accession>A0A5J4ZGW5</accession>
<dbReference type="EMBL" id="CM018051">
    <property type="protein sequence ID" value="KAA8516842.1"/>
    <property type="molecule type" value="Genomic_DNA"/>
</dbReference>
<dbReference type="InterPro" id="IPR039607">
    <property type="entry name" value="VQ_8/17/18/20/21/25"/>
</dbReference>
<dbReference type="InterPro" id="IPR008889">
    <property type="entry name" value="VQ"/>
</dbReference>
<protein>
    <recommendedName>
        <fullName evidence="2">VQ domain-containing protein</fullName>
    </recommendedName>
</protein>
<dbReference type="Proteomes" id="UP000325577">
    <property type="component" value="Linkage Group LG8"/>
</dbReference>
<evidence type="ECO:0000313" key="4">
    <source>
        <dbReference type="Proteomes" id="UP000325577"/>
    </source>
</evidence>
<organism evidence="3 4">
    <name type="scientific">Nyssa sinensis</name>
    <dbReference type="NCBI Taxonomy" id="561372"/>
    <lineage>
        <taxon>Eukaryota</taxon>
        <taxon>Viridiplantae</taxon>
        <taxon>Streptophyta</taxon>
        <taxon>Embryophyta</taxon>
        <taxon>Tracheophyta</taxon>
        <taxon>Spermatophyta</taxon>
        <taxon>Magnoliopsida</taxon>
        <taxon>eudicotyledons</taxon>
        <taxon>Gunneridae</taxon>
        <taxon>Pentapetalae</taxon>
        <taxon>asterids</taxon>
        <taxon>Cornales</taxon>
        <taxon>Nyssaceae</taxon>
        <taxon>Nyssa</taxon>
    </lineage>
</organism>
<dbReference type="PANTHER" id="PTHR33143:SF63">
    <property type="entry name" value="F16F4.1 PROTEIN"/>
    <property type="match status" value="1"/>
</dbReference>
<feature type="compositionally biased region" description="Polar residues" evidence="1">
    <location>
        <begin position="63"/>
        <end position="80"/>
    </location>
</feature>
<dbReference type="Pfam" id="PF05678">
    <property type="entry name" value="VQ"/>
    <property type="match status" value="1"/>
</dbReference>